<organism evidence="1 2">
    <name type="scientific">Protea cynaroides</name>
    <dbReference type="NCBI Taxonomy" id="273540"/>
    <lineage>
        <taxon>Eukaryota</taxon>
        <taxon>Viridiplantae</taxon>
        <taxon>Streptophyta</taxon>
        <taxon>Embryophyta</taxon>
        <taxon>Tracheophyta</taxon>
        <taxon>Spermatophyta</taxon>
        <taxon>Magnoliopsida</taxon>
        <taxon>Proteales</taxon>
        <taxon>Proteaceae</taxon>
        <taxon>Protea</taxon>
    </lineage>
</organism>
<dbReference type="EMBL" id="JAMYWD010000004">
    <property type="protein sequence ID" value="KAJ4973323.1"/>
    <property type="molecule type" value="Genomic_DNA"/>
</dbReference>
<gene>
    <name evidence="1" type="ORF">NE237_006497</name>
</gene>
<sequence length="323" mass="35725">MVFSARGFGQLADCLSMAEKMLFEGGGCVPWGFANEFLQTRNLLLSHVLEKEVRWNAVQAGDAISDVTDMVSSMGGIDMLPHVGISKDAEDLELSHGSRSWQGYQIGITMYSFLKIHGMIYIWEVIKQWILEDFLGFLMKNPRLWVLMATNNGVRYSGYGVGTVGFGGANTWYNGSTKAYGNPIPSAGYASSPLVAPRRPWSNQTPYGYGVTAVYGTPTPLNAIGVGGTRFMCICKPWYSLLGHDHDDDYNSNDEPHRLPCLFIPSVPKPYIDSKINILLMVNGEGDSKTREIPKGFELLDPSQKNGPKLVFGPGSEKEWYLN</sequence>
<evidence type="ECO:0000313" key="1">
    <source>
        <dbReference type="EMBL" id="KAJ4973323.1"/>
    </source>
</evidence>
<evidence type="ECO:0000313" key="2">
    <source>
        <dbReference type="Proteomes" id="UP001141806"/>
    </source>
</evidence>
<proteinExistence type="predicted"/>
<name>A0A9Q0KMD7_9MAGN</name>
<dbReference type="Proteomes" id="UP001141806">
    <property type="component" value="Unassembled WGS sequence"/>
</dbReference>
<protein>
    <submittedName>
        <fullName evidence="1">Uncharacterized protein</fullName>
    </submittedName>
</protein>
<reference evidence="1" key="1">
    <citation type="journal article" date="2023" name="Plant J.">
        <title>The genome of the king protea, Protea cynaroides.</title>
        <authorList>
            <person name="Chang J."/>
            <person name="Duong T.A."/>
            <person name="Schoeman C."/>
            <person name="Ma X."/>
            <person name="Roodt D."/>
            <person name="Barker N."/>
            <person name="Li Z."/>
            <person name="Van de Peer Y."/>
            <person name="Mizrachi E."/>
        </authorList>
    </citation>
    <scope>NUCLEOTIDE SEQUENCE</scope>
    <source>
        <tissue evidence="1">Young leaves</tissue>
    </source>
</reference>
<comment type="caution">
    <text evidence="1">The sequence shown here is derived from an EMBL/GenBank/DDBJ whole genome shotgun (WGS) entry which is preliminary data.</text>
</comment>
<keyword evidence="2" id="KW-1185">Reference proteome</keyword>
<accession>A0A9Q0KMD7</accession>
<dbReference type="AlphaFoldDB" id="A0A9Q0KMD7"/>